<evidence type="ECO:0000256" key="2">
    <source>
        <dbReference type="SAM" id="Phobius"/>
    </source>
</evidence>
<evidence type="ECO:0000313" key="3">
    <source>
        <dbReference type="EMBL" id="MFC6199896.1"/>
    </source>
</evidence>
<protein>
    <submittedName>
        <fullName evidence="3">DUF3089 domain-containing protein</fullName>
    </submittedName>
</protein>
<keyword evidence="2" id="KW-1133">Transmembrane helix</keyword>
<organism evidence="3 4">
    <name type="scientific">Ponticaulis profundi</name>
    <dbReference type="NCBI Taxonomy" id="2665222"/>
    <lineage>
        <taxon>Bacteria</taxon>
        <taxon>Pseudomonadati</taxon>
        <taxon>Pseudomonadota</taxon>
        <taxon>Alphaproteobacteria</taxon>
        <taxon>Hyphomonadales</taxon>
        <taxon>Hyphomonadaceae</taxon>
        <taxon>Ponticaulis</taxon>
    </lineage>
</organism>
<dbReference type="Proteomes" id="UP001596303">
    <property type="component" value="Unassembled WGS sequence"/>
</dbReference>
<gene>
    <name evidence="3" type="ORF">ACFQDM_17620</name>
</gene>
<reference evidence="4" key="1">
    <citation type="journal article" date="2019" name="Int. J. Syst. Evol. Microbiol.">
        <title>The Global Catalogue of Microorganisms (GCM) 10K type strain sequencing project: providing services to taxonomists for standard genome sequencing and annotation.</title>
        <authorList>
            <consortium name="The Broad Institute Genomics Platform"/>
            <consortium name="The Broad Institute Genome Sequencing Center for Infectious Disease"/>
            <person name="Wu L."/>
            <person name="Ma J."/>
        </authorList>
    </citation>
    <scope>NUCLEOTIDE SEQUENCE [LARGE SCALE GENOMIC DNA]</scope>
    <source>
        <strain evidence="4">CGMCC-1.15741</strain>
    </source>
</reference>
<proteinExistence type="predicted"/>
<feature type="region of interest" description="Disordered" evidence="1">
    <location>
        <begin position="44"/>
        <end position="71"/>
    </location>
</feature>
<name>A0ABW1SF92_9PROT</name>
<dbReference type="RefSeq" id="WP_377381495.1">
    <property type="nucleotide sequence ID" value="NZ_JBHSSW010000066.1"/>
</dbReference>
<dbReference type="InterPro" id="IPR021440">
    <property type="entry name" value="DUF3089"/>
</dbReference>
<feature type="transmembrane region" description="Helical" evidence="2">
    <location>
        <begin position="12"/>
        <end position="34"/>
    </location>
</feature>
<evidence type="ECO:0000256" key="1">
    <source>
        <dbReference type="SAM" id="MobiDB-lite"/>
    </source>
</evidence>
<accession>A0ABW1SF92</accession>
<keyword evidence="4" id="KW-1185">Reference proteome</keyword>
<comment type="caution">
    <text evidence="3">The sequence shown here is derived from an EMBL/GenBank/DDBJ whole genome shotgun (WGS) entry which is preliminary data.</text>
</comment>
<dbReference type="EMBL" id="JBHSSW010000066">
    <property type="protein sequence ID" value="MFC6199896.1"/>
    <property type="molecule type" value="Genomic_DNA"/>
</dbReference>
<evidence type="ECO:0000313" key="4">
    <source>
        <dbReference type="Proteomes" id="UP001596303"/>
    </source>
</evidence>
<sequence length="286" mass="31210">MSDQPEASPLTRLVPVFAIVALVAMIAAAIFHVATLNEEPAPGFDRATAPAEPDYSASTSWLTRPESETPGGWERPWGVDVLWYSERIESYRGGWNAPIDWVGTEETAMTGDAWLNATPDQVKVFAPKRRYTSAFETPEEDRRAALELENEDVLSSFDYYADNDHRLRGLFVGGRGKGVEAAISIMEERIVGTEPYTSLFGGLIIAPGTSLSDDANIDLPACSRETPAYPCLLDLSALDETAAQESFNSTMSAFSQWLDENVAKPAAPLPPIETIQIAPINRPDGQ</sequence>
<keyword evidence="2" id="KW-0812">Transmembrane</keyword>
<dbReference type="Pfam" id="PF11288">
    <property type="entry name" value="DUF3089"/>
    <property type="match status" value="1"/>
</dbReference>
<keyword evidence="2" id="KW-0472">Membrane</keyword>